<evidence type="ECO:0000313" key="2">
    <source>
        <dbReference type="EMBL" id="EYC11549.1"/>
    </source>
</evidence>
<dbReference type="Proteomes" id="UP000024635">
    <property type="component" value="Unassembled WGS sequence"/>
</dbReference>
<sequence>MITNFVIYVVAATLYHMTILCMSQKEGYLEVKCTTCSRRLLCVAVLEARELTELRGTCRCGAHVLASPTHQT</sequence>
<reference evidence="3" key="1">
    <citation type="journal article" date="2015" name="Nat. Genet.">
        <title>The genome and transcriptome of the zoonotic hookworm Ancylostoma ceylanicum identify infection-specific gene families.</title>
        <authorList>
            <person name="Schwarz E.M."/>
            <person name="Hu Y."/>
            <person name="Antoshechkin I."/>
            <person name="Miller M.M."/>
            <person name="Sternberg P.W."/>
            <person name="Aroian R.V."/>
        </authorList>
    </citation>
    <scope>NUCLEOTIDE SEQUENCE</scope>
    <source>
        <strain evidence="3">HY135</strain>
    </source>
</reference>
<feature type="signal peptide" evidence="1">
    <location>
        <begin position="1"/>
        <end position="23"/>
    </location>
</feature>
<dbReference type="EMBL" id="JARK01001386">
    <property type="protein sequence ID" value="EYC11549.1"/>
    <property type="molecule type" value="Genomic_DNA"/>
</dbReference>
<protein>
    <submittedName>
        <fullName evidence="2">Uncharacterized protein</fullName>
    </submittedName>
</protein>
<keyword evidence="1" id="KW-0732">Signal</keyword>
<keyword evidence="3" id="KW-1185">Reference proteome</keyword>
<name>A0A016U8E4_9BILA</name>
<evidence type="ECO:0000313" key="3">
    <source>
        <dbReference type="Proteomes" id="UP000024635"/>
    </source>
</evidence>
<proteinExistence type="predicted"/>
<accession>A0A016U8E4</accession>
<evidence type="ECO:0000256" key="1">
    <source>
        <dbReference type="SAM" id="SignalP"/>
    </source>
</evidence>
<dbReference type="AlphaFoldDB" id="A0A016U8E4"/>
<gene>
    <name evidence="2" type="primary">Acey_s0050.g1969</name>
    <name evidence="2" type="ORF">Y032_0050g1969</name>
</gene>
<organism evidence="2 3">
    <name type="scientific">Ancylostoma ceylanicum</name>
    <dbReference type="NCBI Taxonomy" id="53326"/>
    <lineage>
        <taxon>Eukaryota</taxon>
        <taxon>Metazoa</taxon>
        <taxon>Ecdysozoa</taxon>
        <taxon>Nematoda</taxon>
        <taxon>Chromadorea</taxon>
        <taxon>Rhabditida</taxon>
        <taxon>Rhabditina</taxon>
        <taxon>Rhabditomorpha</taxon>
        <taxon>Strongyloidea</taxon>
        <taxon>Ancylostomatidae</taxon>
        <taxon>Ancylostomatinae</taxon>
        <taxon>Ancylostoma</taxon>
    </lineage>
</organism>
<feature type="chain" id="PRO_5001492127" evidence="1">
    <location>
        <begin position="24"/>
        <end position="72"/>
    </location>
</feature>
<comment type="caution">
    <text evidence="2">The sequence shown here is derived from an EMBL/GenBank/DDBJ whole genome shotgun (WGS) entry which is preliminary data.</text>
</comment>